<dbReference type="Proteomes" id="UP001606210">
    <property type="component" value="Unassembled WGS sequence"/>
</dbReference>
<reference evidence="1 2" key="1">
    <citation type="submission" date="2024-08" db="EMBL/GenBank/DDBJ databases">
        <authorList>
            <person name="Lu H."/>
        </authorList>
    </citation>
    <scope>NUCLEOTIDE SEQUENCE [LARGE SCALE GENOMIC DNA]</scope>
    <source>
        <strain evidence="1 2">LYH14W</strain>
    </source>
</reference>
<dbReference type="EMBL" id="JBIGHV010000044">
    <property type="protein sequence ID" value="MFG6433936.1"/>
    <property type="molecule type" value="Genomic_DNA"/>
</dbReference>
<feature type="non-terminal residue" evidence="1">
    <location>
        <position position="1"/>
    </location>
</feature>
<evidence type="ECO:0000313" key="2">
    <source>
        <dbReference type="Proteomes" id="UP001606210"/>
    </source>
</evidence>
<sequence length="85" mass="9726">RRQRTILGVLLREVRRKMTTLSQAVQAQLDVWLQRAERIHAQHPNDKNKLYALHAPEVECIGKGKARKPYEFGVKVSLAVTHKSG</sequence>
<evidence type="ECO:0000313" key="1">
    <source>
        <dbReference type="EMBL" id="MFG6433936.1"/>
    </source>
</evidence>
<dbReference type="PANTHER" id="PTHR33803">
    <property type="entry name" value="IS1478 TRANSPOSASE"/>
    <property type="match status" value="1"/>
</dbReference>
<protein>
    <submittedName>
        <fullName evidence="1">IS5/IS1182 family transposase</fullName>
    </submittedName>
</protein>
<keyword evidence="2" id="KW-1185">Reference proteome</keyword>
<dbReference type="PANTHER" id="PTHR33803:SF3">
    <property type="entry name" value="BLL1974 PROTEIN"/>
    <property type="match status" value="1"/>
</dbReference>
<name>A0ABW7FDC8_9BURK</name>
<proteinExistence type="predicted"/>
<accession>A0ABW7FDC8</accession>
<gene>
    <name evidence="1" type="ORF">ACG00Y_28845</name>
</gene>
<organism evidence="1 2">
    <name type="scientific">Pelomonas parva</name>
    <dbReference type="NCBI Taxonomy" id="3299032"/>
    <lineage>
        <taxon>Bacteria</taxon>
        <taxon>Pseudomonadati</taxon>
        <taxon>Pseudomonadota</taxon>
        <taxon>Betaproteobacteria</taxon>
        <taxon>Burkholderiales</taxon>
        <taxon>Sphaerotilaceae</taxon>
        <taxon>Roseateles</taxon>
    </lineage>
</organism>
<feature type="non-terminal residue" evidence="1">
    <location>
        <position position="85"/>
    </location>
</feature>
<comment type="caution">
    <text evidence="1">The sequence shown here is derived from an EMBL/GenBank/DDBJ whole genome shotgun (WGS) entry which is preliminary data.</text>
</comment>